<feature type="domain" description="Phage terminase large subunit N-terminal" evidence="1">
    <location>
        <begin position="9"/>
        <end position="76"/>
    </location>
</feature>
<dbReference type="Pfam" id="PF17288">
    <property type="entry name" value="Terminase_3C"/>
    <property type="match status" value="1"/>
</dbReference>
<feature type="domain" description="Phage terminase large subunit C-terminal" evidence="2">
    <location>
        <begin position="130"/>
        <end position="254"/>
    </location>
</feature>
<dbReference type="Gene3D" id="3.30.420.280">
    <property type="match status" value="1"/>
</dbReference>
<dbReference type="InterPro" id="IPR035412">
    <property type="entry name" value="Terminase_L_N"/>
</dbReference>
<protein>
    <submittedName>
        <fullName evidence="3">Terminase</fullName>
    </submittedName>
</protein>
<sequence>MRGGAKFVVFKSFNPPKSVLSWANKTVELDKLKKDCFVHSSTYLNVPVEWLGKQFVDDAEWCKQMQPKTYQHEYLGMAVGAGTNVFDNVEARILEDDEIRYYDNIYMGIDWGWYPDPFQWCKMYYKHSTRELYFFDEYTCTKTPNKDVWHILQEEKDVTDNDLITADSAEPKSIADFRSYGANCRPAEKGANSIRYGMKWLQSLNKIIIDPQRCPNTYKEFVEYEYVLTKDGEPTSAFPDGDDHAISAARYAMERVWKRRGL</sequence>
<proteinExistence type="predicted"/>
<dbReference type="PANTHER" id="PTHR39184">
    <property type="match status" value="1"/>
</dbReference>
<reference evidence="3" key="1">
    <citation type="journal article" date="2021" name="Proc. Natl. Acad. Sci. U.S.A.">
        <title>A Catalog of Tens of Thousands of Viruses from Human Metagenomes Reveals Hidden Associations with Chronic Diseases.</title>
        <authorList>
            <person name="Tisza M.J."/>
            <person name="Buck C.B."/>
        </authorList>
    </citation>
    <scope>NUCLEOTIDE SEQUENCE</scope>
    <source>
        <strain evidence="3">Ctsxw88</strain>
    </source>
</reference>
<accession>A0A8S5PH65</accession>
<dbReference type="EMBL" id="BK015425">
    <property type="protein sequence ID" value="DAE06032.1"/>
    <property type="molecule type" value="Genomic_DNA"/>
</dbReference>
<dbReference type="PANTHER" id="PTHR39184:SF1">
    <property type="entry name" value="PBSX PHAGE TERMINASE LARGE SUBUNIT"/>
    <property type="match status" value="1"/>
</dbReference>
<evidence type="ECO:0000313" key="3">
    <source>
        <dbReference type="EMBL" id="DAE06032.1"/>
    </source>
</evidence>
<dbReference type="Gene3D" id="3.40.50.300">
    <property type="entry name" value="P-loop containing nucleotide triphosphate hydrolases"/>
    <property type="match status" value="1"/>
</dbReference>
<dbReference type="InterPro" id="IPR052380">
    <property type="entry name" value="Viral_DNA_packaging_terminase"/>
</dbReference>
<name>A0A8S5PH65_9CAUD</name>
<evidence type="ECO:0000259" key="1">
    <source>
        <dbReference type="Pfam" id="PF04466"/>
    </source>
</evidence>
<evidence type="ECO:0000259" key="2">
    <source>
        <dbReference type="Pfam" id="PF17288"/>
    </source>
</evidence>
<dbReference type="Pfam" id="PF04466">
    <property type="entry name" value="Terminase_3"/>
    <property type="match status" value="1"/>
</dbReference>
<dbReference type="InterPro" id="IPR035413">
    <property type="entry name" value="Terminase_L_C"/>
</dbReference>
<organism evidence="3">
    <name type="scientific">Siphoviridae sp. ctsxw88</name>
    <dbReference type="NCBI Taxonomy" id="2825701"/>
    <lineage>
        <taxon>Viruses</taxon>
        <taxon>Duplodnaviria</taxon>
        <taxon>Heunggongvirae</taxon>
        <taxon>Uroviricota</taxon>
        <taxon>Caudoviricetes</taxon>
    </lineage>
</organism>
<dbReference type="InterPro" id="IPR027417">
    <property type="entry name" value="P-loop_NTPase"/>
</dbReference>